<dbReference type="FunFam" id="3.90.70.80:FF:000009">
    <property type="entry name" value="OTU domain-containing protein 3"/>
    <property type="match status" value="1"/>
</dbReference>
<dbReference type="PANTHER" id="PTHR12419:SF7">
    <property type="entry name" value="OTU DOMAIN-CONTAINING PROTEIN 3"/>
    <property type="match status" value="1"/>
</dbReference>
<dbReference type="Gene3D" id="3.90.70.80">
    <property type="match status" value="1"/>
</dbReference>
<feature type="compositionally biased region" description="Basic and acidic residues" evidence="2">
    <location>
        <begin position="260"/>
        <end position="293"/>
    </location>
</feature>
<dbReference type="GO" id="GO:0016579">
    <property type="term" value="P:protein deubiquitination"/>
    <property type="evidence" value="ECO:0007669"/>
    <property type="project" value="TreeGrafter"/>
</dbReference>
<dbReference type="CDD" id="cd22771">
    <property type="entry name" value="OTU_plant_OTU7-like"/>
    <property type="match status" value="1"/>
</dbReference>
<evidence type="ECO:0000313" key="4">
    <source>
        <dbReference type="EMBL" id="KMS95042.1"/>
    </source>
</evidence>
<evidence type="ECO:0000256" key="2">
    <source>
        <dbReference type="SAM" id="MobiDB-lite"/>
    </source>
</evidence>
<dbReference type="Pfam" id="PF02338">
    <property type="entry name" value="OTU"/>
    <property type="match status" value="1"/>
</dbReference>
<accession>A0A0J8B5G9</accession>
<dbReference type="OrthoDB" id="415023at2759"/>
<feature type="domain" description="OTU" evidence="3">
    <location>
        <begin position="38"/>
        <end position="162"/>
    </location>
</feature>
<gene>
    <name evidence="4" type="ORF">BVRB_013000</name>
</gene>
<dbReference type="InterPro" id="IPR003323">
    <property type="entry name" value="OTU_dom"/>
</dbReference>
<feature type="region of interest" description="Disordered" evidence="2">
    <location>
        <begin position="1"/>
        <end position="24"/>
    </location>
</feature>
<dbReference type="ExpressionAtlas" id="A0A0J8B5G9">
    <property type="expression patterns" value="baseline"/>
</dbReference>
<dbReference type="SUPFAM" id="SSF54001">
    <property type="entry name" value="Cysteine proteinases"/>
    <property type="match status" value="1"/>
</dbReference>
<dbReference type="InterPro" id="IPR038765">
    <property type="entry name" value="Papain-like_cys_pep_sf"/>
</dbReference>
<protein>
    <recommendedName>
        <fullName evidence="3">OTU domain-containing protein</fullName>
    </recommendedName>
</protein>
<feature type="compositionally biased region" description="Basic residues" evidence="2">
    <location>
        <begin position="1"/>
        <end position="21"/>
    </location>
</feature>
<dbReference type="OMA" id="HISAKEH"/>
<keyword evidence="5" id="KW-1185">Reference proteome</keyword>
<evidence type="ECO:0000256" key="1">
    <source>
        <dbReference type="ARBA" id="ARBA00010407"/>
    </source>
</evidence>
<proteinExistence type="inferred from homology"/>
<evidence type="ECO:0000313" key="5">
    <source>
        <dbReference type="Proteomes" id="UP000035740"/>
    </source>
</evidence>
<dbReference type="AlphaFoldDB" id="A0A0J8B5G9"/>
<reference evidence="4 5" key="1">
    <citation type="journal article" date="2014" name="Nature">
        <title>The genome of the recently domesticated crop plant sugar beet (Beta vulgaris).</title>
        <authorList>
            <person name="Dohm J.C."/>
            <person name="Minoche A.E."/>
            <person name="Holtgrawe D."/>
            <person name="Capella-Gutierrez S."/>
            <person name="Zakrzewski F."/>
            <person name="Tafer H."/>
            <person name="Rupp O."/>
            <person name="Sorensen T.R."/>
            <person name="Stracke R."/>
            <person name="Reinhardt R."/>
            <person name="Goesmann A."/>
            <person name="Kraft T."/>
            <person name="Schulz B."/>
            <person name="Stadler P.F."/>
            <person name="Schmidt T."/>
            <person name="Gabaldon T."/>
            <person name="Lehrach H."/>
            <person name="Weisshaar B."/>
            <person name="Himmelbauer H."/>
        </authorList>
    </citation>
    <scope>NUCLEOTIDE SEQUENCE [LARGE SCALE GENOMIC DNA]</scope>
    <source>
        <tissue evidence="4">Taproot</tissue>
    </source>
</reference>
<name>A0A0J8B5G9_BETVV</name>
<dbReference type="EMBL" id="KQ090581">
    <property type="protein sequence ID" value="KMS95042.1"/>
    <property type="molecule type" value="Genomic_DNA"/>
</dbReference>
<dbReference type="Proteomes" id="UP000035740">
    <property type="component" value="Unassembled WGS sequence"/>
</dbReference>
<dbReference type="Gramene" id="KMS95042">
    <property type="protein sequence ID" value="KMS95042"/>
    <property type="gene ID" value="BVRB_013000"/>
</dbReference>
<dbReference type="PANTHER" id="PTHR12419">
    <property type="entry name" value="OTU DOMAIN CONTAINING PROTEIN"/>
    <property type="match status" value="1"/>
</dbReference>
<sequence length="390" mass="44654">MVQTKHHKSKPRKQPQAKKHGKQGDISNFRAQLDLLGLKIIQVTADGNCFFRALADQLEGNEEEQEKYRRMVVQYIVKNRDMFEPFIEDEVPFDEYCQTMEKDGTWAGHMELQAASLVTRNNICIHRHMSPRWYIRNFENQKTCMIHLSYHDGEHYNSVRLKEDLCSGPAKPIVIKGDVNLTASSQDAKSTGAQSKARTSKNVIYEGALNMVMAGSGCDDAEKVGQVLLQMDGDVDAAVEFLIEEQEVEELLEENGACHGSDRTENDESTYSEKQEVNRVSADGKDQPNHTETVDCDKISTKGDKWQKIPRNKLFAHVDQRRNIRRVVEQLLERPVLKLQSTLNLMLEGVKEGSKGRRFYQLPKPLPVNQMVNCLMWVHCVFDMEVLRID</sequence>
<feature type="region of interest" description="Disordered" evidence="2">
    <location>
        <begin position="258"/>
        <end position="293"/>
    </location>
</feature>
<dbReference type="PROSITE" id="PS50802">
    <property type="entry name" value="OTU"/>
    <property type="match status" value="1"/>
</dbReference>
<dbReference type="InterPro" id="IPR050704">
    <property type="entry name" value="Peptidase_C85-like"/>
</dbReference>
<comment type="similarity">
    <text evidence="1">Belongs to the peptidase C85 family.</text>
</comment>
<dbReference type="GO" id="GO:0004843">
    <property type="term" value="F:cysteine-type deubiquitinase activity"/>
    <property type="evidence" value="ECO:0007669"/>
    <property type="project" value="TreeGrafter"/>
</dbReference>
<evidence type="ECO:0000259" key="3">
    <source>
        <dbReference type="PROSITE" id="PS50802"/>
    </source>
</evidence>
<dbReference type="KEGG" id="bvg:104884900"/>
<organism evidence="4 5">
    <name type="scientific">Beta vulgaris subsp. vulgaris</name>
    <name type="common">Beet</name>
    <dbReference type="NCBI Taxonomy" id="3555"/>
    <lineage>
        <taxon>Eukaryota</taxon>
        <taxon>Viridiplantae</taxon>
        <taxon>Streptophyta</taxon>
        <taxon>Embryophyta</taxon>
        <taxon>Tracheophyta</taxon>
        <taxon>Spermatophyta</taxon>
        <taxon>Magnoliopsida</taxon>
        <taxon>eudicotyledons</taxon>
        <taxon>Gunneridae</taxon>
        <taxon>Pentapetalae</taxon>
        <taxon>Caryophyllales</taxon>
        <taxon>Chenopodiaceae</taxon>
        <taxon>Betoideae</taxon>
        <taxon>Beta</taxon>
    </lineage>
</organism>